<reference evidence="4" key="1">
    <citation type="submission" date="2023-10" db="EMBL/GenBank/DDBJ databases">
        <authorList>
            <person name="Chen Y."/>
            <person name="Shah S."/>
            <person name="Dougan E. K."/>
            <person name="Thang M."/>
            <person name="Chan C."/>
        </authorList>
    </citation>
    <scope>NUCLEOTIDE SEQUENCE [LARGE SCALE GENOMIC DNA]</scope>
</reference>
<keyword evidence="5" id="KW-1185">Reference proteome</keyword>
<protein>
    <recommendedName>
        <fullName evidence="6">Pentatricopeptide repeat-containing protein</fullName>
    </recommendedName>
</protein>
<evidence type="ECO:0000313" key="4">
    <source>
        <dbReference type="EMBL" id="CAK0790672.1"/>
    </source>
</evidence>
<evidence type="ECO:0000256" key="1">
    <source>
        <dbReference type="ARBA" id="ARBA00022737"/>
    </source>
</evidence>
<dbReference type="Proteomes" id="UP001189429">
    <property type="component" value="Unassembled WGS sequence"/>
</dbReference>
<feature type="region of interest" description="Disordered" evidence="3">
    <location>
        <begin position="1"/>
        <end position="22"/>
    </location>
</feature>
<dbReference type="PROSITE" id="PS51375">
    <property type="entry name" value="PPR"/>
    <property type="match status" value="1"/>
</dbReference>
<proteinExistence type="predicted"/>
<comment type="caution">
    <text evidence="4">The sequence shown here is derived from an EMBL/GenBank/DDBJ whole genome shotgun (WGS) entry which is preliminary data.</text>
</comment>
<feature type="repeat" description="PPR" evidence="2">
    <location>
        <begin position="82"/>
        <end position="116"/>
    </location>
</feature>
<sequence>MRAAGPEPGRVGRAVGYGSGDQWQQVPAPRMEVREANVRRRVDGGRNIVRYTDEIRKYGKAGQWQQALSSFGKICDEKLEPDVFSYNVVMSALGTGQQWLRAVSLLREMRDTKLEPD</sequence>
<keyword evidence="1" id="KW-0677">Repeat</keyword>
<organism evidence="4 5">
    <name type="scientific">Prorocentrum cordatum</name>
    <dbReference type="NCBI Taxonomy" id="2364126"/>
    <lineage>
        <taxon>Eukaryota</taxon>
        <taxon>Sar</taxon>
        <taxon>Alveolata</taxon>
        <taxon>Dinophyceae</taxon>
        <taxon>Prorocentrales</taxon>
        <taxon>Prorocentraceae</taxon>
        <taxon>Prorocentrum</taxon>
    </lineage>
</organism>
<dbReference type="NCBIfam" id="TIGR00756">
    <property type="entry name" value="PPR"/>
    <property type="match status" value="1"/>
</dbReference>
<dbReference type="Gene3D" id="1.25.40.10">
    <property type="entry name" value="Tetratricopeptide repeat domain"/>
    <property type="match status" value="1"/>
</dbReference>
<dbReference type="PANTHER" id="PTHR47447:SF17">
    <property type="entry name" value="OS12G0638900 PROTEIN"/>
    <property type="match status" value="1"/>
</dbReference>
<accession>A0ABN9PCU6</accession>
<dbReference type="InterPro" id="IPR002885">
    <property type="entry name" value="PPR_rpt"/>
</dbReference>
<dbReference type="Pfam" id="PF01535">
    <property type="entry name" value="PPR"/>
    <property type="match status" value="1"/>
</dbReference>
<gene>
    <name evidence="4" type="ORF">PCOR1329_LOCUS1891</name>
</gene>
<evidence type="ECO:0000313" key="5">
    <source>
        <dbReference type="Proteomes" id="UP001189429"/>
    </source>
</evidence>
<evidence type="ECO:0000256" key="2">
    <source>
        <dbReference type="PROSITE-ProRule" id="PRU00708"/>
    </source>
</evidence>
<evidence type="ECO:0008006" key="6">
    <source>
        <dbReference type="Google" id="ProtNLM"/>
    </source>
</evidence>
<name>A0ABN9PCU6_9DINO</name>
<dbReference type="InterPro" id="IPR011990">
    <property type="entry name" value="TPR-like_helical_dom_sf"/>
</dbReference>
<evidence type="ECO:0000256" key="3">
    <source>
        <dbReference type="SAM" id="MobiDB-lite"/>
    </source>
</evidence>
<dbReference type="EMBL" id="CAUYUJ010000459">
    <property type="protein sequence ID" value="CAK0790672.1"/>
    <property type="molecule type" value="Genomic_DNA"/>
</dbReference>
<dbReference type="PANTHER" id="PTHR47447">
    <property type="entry name" value="OS03G0856100 PROTEIN"/>
    <property type="match status" value="1"/>
</dbReference>